<dbReference type="PANTHER" id="PTHR11358">
    <property type="entry name" value="ARGINASE/AGMATINASE"/>
    <property type="match status" value="1"/>
</dbReference>
<dbReference type="GO" id="GO:0008783">
    <property type="term" value="F:agmatinase activity"/>
    <property type="evidence" value="ECO:0007669"/>
    <property type="project" value="UniProtKB-EC"/>
</dbReference>
<keyword evidence="2 4" id="KW-0378">Hydrolase</keyword>
<dbReference type="Pfam" id="PF00491">
    <property type="entry name" value="Arginase"/>
    <property type="match status" value="1"/>
</dbReference>
<evidence type="ECO:0000313" key="4">
    <source>
        <dbReference type="EMBL" id="MDQ0394887.1"/>
    </source>
</evidence>
<evidence type="ECO:0000313" key="5">
    <source>
        <dbReference type="Proteomes" id="UP001237448"/>
    </source>
</evidence>
<organism evidence="4 5">
    <name type="scientific">Labrys monachus</name>
    <dbReference type="NCBI Taxonomy" id="217067"/>
    <lineage>
        <taxon>Bacteria</taxon>
        <taxon>Pseudomonadati</taxon>
        <taxon>Pseudomonadota</taxon>
        <taxon>Alphaproteobacteria</taxon>
        <taxon>Hyphomicrobiales</taxon>
        <taxon>Xanthobacteraceae</taxon>
        <taxon>Labrys</taxon>
    </lineage>
</organism>
<comment type="caution">
    <text evidence="4">The sequence shown here is derived from an EMBL/GenBank/DDBJ whole genome shotgun (WGS) entry which is preliminary data.</text>
</comment>
<dbReference type="EMBL" id="JAUSVK010000001">
    <property type="protein sequence ID" value="MDQ0394887.1"/>
    <property type="molecule type" value="Genomic_DNA"/>
</dbReference>
<dbReference type="InterPro" id="IPR023696">
    <property type="entry name" value="Ureohydrolase_dom_sf"/>
</dbReference>
<accession>A0ABU0FJV3</accession>
<protein>
    <submittedName>
        <fullName evidence="4">Agmatinase</fullName>
        <ecNumber evidence="4">3.5.3.11</ecNumber>
    </submittedName>
</protein>
<dbReference type="EC" id="3.5.3.11" evidence="4"/>
<dbReference type="Gene3D" id="3.40.800.10">
    <property type="entry name" value="Ureohydrolase domain"/>
    <property type="match status" value="1"/>
</dbReference>
<dbReference type="InterPro" id="IPR006035">
    <property type="entry name" value="Ureohydrolase"/>
</dbReference>
<keyword evidence="5" id="KW-1185">Reference proteome</keyword>
<evidence type="ECO:0000256" key="2">
    <source>
        <dbReference type="ARBA" id="ARBA00022801"/>
    </source>
</evidence>
<name>A0ABU0FJV3_9HYPH</name>
<evidence type="ECO:0000256" key="3">
    <source>
        <dbReference type="PROSITE-ProRule" id="PRU00742"/>
    </source>
</evidence>
<proteinExistence type="inferred from homology"/>
<dbReference type="Proteomes" id="UP001237448">
    <property type="component" value="Unassembled WGS sequence"/>
</dbReference>
<evidence type="ECO:0000256" key="1">
    <source>
        <dbReference type="ARBA" id="ARBA00022723"/>
    </source>
</evidence>
<dbReference type="RefSeq" id="WP_307432788.1">
    <property type="nucleotide sequence ID" value="NZ_JAUSVK010000001.1"/>
</dbReference>
<reference evidence="4 5" key="1">
    <citation type="submission" date="2023-07" db="EMBL/GenBank/DDBJ databases">
        <title>Genomic Encyclopedia of Type Strains, Phase IV (KMG-IV): sequencing the most valuable type-strain genomes for metagenomic binning, comparative biology and taxonomic classification.</title>
        <authorList>
            <person name="Goeker M."/>
        </authorList>
    </citation>
    <scope>NUCLEOTIDE SEQUENCE [LARGE SCALE GENOMIC DNA]</scope>
    <source>
        <strain evidence="4 5">DSM 5896</strain>
    </source>
</reference>
<dbReference type="PIRSF" id="PIRSF036979">
    <property type="entry name" value="Arginase"/>
    <property type="match status" value="1"/>
</dbReference>
<gene>
    <name evidence="4" type="ORF">J3R73_004679</name>
</gene>
<dbReference type="PANTHER" id="PTHR11358:SF26">
    <property type="entry name" value="GUANIDINO ACID HYDROLASE, MITOCHONDRIAL"/>
    <property type="match status" value="1"/>
</dbReference>
<dbReference type="PROSITE" id="PS51409">
    <property type="entry name" value="ARGINASE_2"/>
    <property type="match status" value="1"/>
</dbReference>
<keyword evidence="1" id="KW-0479">Metal-binding</keyword>
<comment type="similarity">
    <text evidence="3">Belongs to the arginase family.</text>
</comment>
<dbReference type="SUPFAM" id="SSF52768">
    <property type="entry name" value="Arginase/deacetylase"/>
    <property type="match status" value="1"/>
</dbReference>
<sequence length="327" mass="34420">MNEKPNLGALFGAAADTRTFLGLAACPDLDALSAPIALIGAPCATPYASVGAYCRHAPDALRRATASLTANIDRHDFDNAGPVFPVPDLRAVDCGNLPFDEADPAGNRDAIRGAVAKVLQRGAVPVLLGGDDSIPIPMIEALGAAGDGYKYTILQIDAHIDWREIHMGERLGLSSTMRRASEMPHVERIIQVGARGIGSAATTDYEDAVAWGVRFVTAYDLHRTGVDAVLGLIPEGSRIVLCIDADALDPALVPGVIGRAPGGLSYYQVVDLIRGAARRGSIAAMDFVEFMPERDVDDIGAFTLARLITTALGVLARQAAERTTIPA</sequence>